<accession>A0A1G2KTN5</accession>
<dbReference type="Proteomes" id="UP000177362">
    <property type="component" value="Unassembled WGS sequence"/>
</dbReference>
<evidence type="ECO:0000256" key="1">
    <source>
        <dbReference type="SAM" id="Phobius"/>
    </source>
</evidence>
<name>A0A1G2KTN5_9BACT</name>
<reference evidence="2 3" key="1">
    <citation type="journal article" date="2016" name="Nat. Commun.">
        <title>Thousands of microbial genomes shed light on interconnected biogeochemical processes in an aquifer system.</title>
        <authorList>
            <person name="Anantharaman K."/>
            <person name="Brown C.T."/>
            <person name="Hug L.A."/>
            <person name="Sharon I."/>
            <person name="Castelle C.J."/>
            <person name="Probst A.J."/>
            <person name="Thomas B.C."/>
            <person name="Singh A."/>
            <person name="Wilkins M.J."/>
            <person name="Karaoz U."/>
            <person name="Brodie E.L."/>
            <person name="Williams K.H."/>
            <person name="Hubbard S.S."/>
            <person name="Banfield J.F."/>
        </authorList>
    </citation>
    <scope>NUCLEOTIDE SEQUENCE [LARGE SCALE GENOMIC DNA]</scope>
</reference>
<feature type="transmembrane region" description="Helical" evidence="1">
    <location>
        <begin position="20"/>
        <end position="46"/>
    </location>
</feature>
<comment type="caution">
    <text evidence="2">The sequence shown here is derived from an EMBL/GenBank/DDBJ whole genome shotgun (WGS) entry which is preliminary data.</text>
</comment>
<organism evidence="2 3">
    <name type="scientific">Candidatus Sungbacteria bacterium RIFCSPHIGHO2_02_FULL_49_12</name>
    <dbReference type="NCBI Taxonomy" id="1802271"/>
    <lineage>
        <taxon>Bacteria</taxon>
        <taxon>Candidatus Sungiibacteriota</taxon>
    </lineage>
</organism>
<sequence>MKIPKLFKKFRTLRLTFEVVAKLGVWVLGISFFLVMVSAGLVYYWYPGAAPADFKGESVTKQFAESDFQALVQLLEEREIIFASSSTPIAVPPAFR</sequence>
<keyword evidence="1" id="KW-0812">Transmembrane</keyword>
<evidence type="ECO:0000313" key="3">
    <source>
        <dbReference type="Proteomes" id="UP000177362"/>
    </source>
</evidence>
<dbReference type="STRING" id="1802271.A3C11_00115"/>
<gene>
    <name evidence="2" type="ORF">A3C11_00115</name>
</gene>
<keyword evidence="1" id="KW-0472">Membrane</keyword>
<proteinExistence type="predicted"/>
<dbReference type="EMBL" id="MHQJ01000008">
    <property type="protein sequence ID" value="OHA01749.1"/>
    <property type="molecule type" value="Genomic_DNA"/>
</dbReference>
<evidence type="ECO:0000313" key="2">
    <source>
        <dbReference type="EMBL" id="OHA01749.1"/>
    </source>
</evidence>
<keyword evidence="1" id="KW-1133">Transmembrane helix</keyword>
<protein>
    <submittedName>
        <fullName evidence="2">Uncharacterized protein</fullName>
    </submittedName>
</protein>
<dbReference type="AlphaFoldDB" id="A0A1G2KTN5"/>